<feature type="compositionally biased region" description="Pro residues" evidence="10">
    <location>
        <begin position="355"/>
        <end position="365"/>
    </location>
</feature>
<dbReference type="EMBL" id="JAATJV010385687">
    <property type="protein sequence ID" value="MBZ3883215.1"/>
    <property type="molecule type" value="Genomic_DNA"/>
</dbReference>
<accession>A0AA41T411</accession>
<evidence type="ECO:0000313" key="13">
    <source>
        <dbReference type="Proteomes" id="UP001166674"/>
    </source>
</evidence>
<evidence type="ECO:0000256" key="8">
    <source>
        <dbReference type="ARBA" id="ARBA00048679"/>
    </source>
</evidence>
<name>A0AA41T411_SCICA</name>
<dbReference type="GO" id="GO:0005737">
    <property type="term" value="C:cytoplasm"/>
    <property type="evidence" value="ECO:0007669"/>
    <property type="project" value="TreeGrafter"/>
</dbReference>
<keyword evidence="5 12" id="KW-0418">Kinase</keyword>
<evidence type="ECO:0000256" key="2">
    <source>
        <dbReference type="ARBA" id="ARBA00022527"/>
    </source>
</evidence>
<evidence type="ECO:0000313" key="12">
    <source>
        <dbReference type="EMBL" id="MBZ3883215.1"/>
    </source>
</evidence>
<dbReference type="Proteomes" id="UP001166674">
    <property type="component" value="Unassembled WGS sequence"/>
</dbReference>
<comment type="caution">
    <text evidence="12">The sequence shown here is derived from an EMBL/GenBank/DDBJ whole genome shotgun (WGS) entry which is preliminary data.</text>
</comment>
<dbReference type="SUPFAM" id="SSF56112">
    <property type="entry name" value="Protein kinase-like (PK-like)"/>
    <property type="match status" value="1"/>
</dbReference>
<evidence type="ECO:0000256" key="7">
    <source>
        <dbReference type="ARBA" id="ARBA00047899"/>
    </source>
</evidence>
<feature type="compositionally biased region" description="Polar residues" evidence="10">
    <location>
        <begin position="275"/>
        <end position="284"/>
    </location>
</feature>
<organism evidence="12 13">
    <name type="scientific">Sciurus carolinensis</name>
    <name type="common">Eastern gray squirrel</name>
    <dbReference type="NCBI Taxonomy" id="30640"/>
    <lineage>
        <taxon>Eukaryota</taxon>
        <taxon>Metazoa</taxon>
        <taxon>Chordata</taxon>
        <taxon>Craniata</taxon>
        <taxon>Vertebrata</taxon>
        <taxon>Euteleostomi</taxon>
        <taxon>Mammalia</taxon>
        <taxon>Eutheria</taxon>
        <taxon>Euarchontoglires</taxon>
        <taxon>Glires</taxon>
        <taxon>Rodentia</taxon>
        <taxon>Sciuromorpha</taxon>
        <taxon>Sciuridae</taxon>
        <taxon>Sciurinae</taxon>
        <taxon>Sciurini</taxon>
        <taxon>Sciurus</taxon>
    </lineage>
</organism>
<evidence type="ECO:0000256" key="5">
    <source>
        <dbReference type="ARBA" id="ARBA00022777"/>
    </source>
</evidence>
<evidence type="ECO:0000256" key="6">
    <source>
        <dbReference type="ARBA" id="ARBA00022840"/>
    </source>
</evidence>
<dbReference type="InterPro" id="IPR008271">
    <property type="entry name" value="Ser/Thr_kinase_AS"/>
</dbReference>
<feature type="domain" description="Protein kinase" evidence="11">
    <location>
        <begin position="27"/>
        <end position="274"/>
    </location>
</feature>
<feature type="binding site" evidence="9">
    <location>
        <position position="56"/>
    </location>
    <ligand>
        <name>ATP</name>
        <dbReference type="ChEBI" id="CHEBI:30616"/>
    </ligand>
</feature>
<dbReference type="GO" id="GO:0035556">
    <property type="term" value="P:intracellular signal transduction"/>
    <property type="evidence" value="ECO:0007669"/>
    <property type="project" value="TreeGrafter"/>
</dbReference>
<dbReference type="InterPro" id="IPR000719">
    <property type="entry name" value="Prot_kinase_dom"/>
</dbReference>
<evidence type="ECO:0000259" key="11">
    <source>
        <dbReference type="PROSITE" id="PS50011"/>
    </source>
</evidence>
<dbReference type="Gene3D" id="1.10.510.10">
    <property type="entry name" value="Transferase(Phosphotransferase) domain 1"/>
    <property type="match status" value="1"/>
</dbReference>
<reference evidence="12" key="1">
    <citation type="submission" date="2020-03" db="EMBL/GenBank/DDBJ databases">
        <title>Studies in the Genomics of Life Span.</title>
        <authorList>
            <person name="Glass D."/>
        </authorList>
    </citation>
    <scope>NUCLEOTIDE SEQUENCE</scope>
    <source>
        <strain evidence="12">SUZIE</strain>
        <tissue evidence="12">Muscle</tissue>
    </source>
</reference>
<dbReference type="FunFam" id="1.10.510.10:FF:000571">
    <property type="entry name" value="Maternal embryonic leucine zipper kinase"/>
    <property type="match status" value="1"/>
</dbReference>
<dbReference type="CDD" id="cd14337">
    <property type="entry name" value="UBA_MARK_Par1"/>
    <property type="match status" value="1"/>
</dbReference>
<evidence type="ECO:0000256" key="10">
    <source>
        <dbReference type="SAM" id="MobiDB-lite"/>
    </source>
</evidence>
<evidence type="ECO:0000256" key="1">
    <source>
        <dbReference type="ARBA" id="ARBA00012513"/>
    </source>
</evidence>
<dbReference type="AlphaFoldDB" id="A0AA41T411"/>
<dbReference type="PROSITE" id="PS00107">
    <property type="entry name" value="PROTEIN_KINASE_ATP"/>
    <property type="match status" value="1"/>
</dbReference>
<dbReference type="PANTHER" id="PTHR24346">
    <property type="entry name" value="MAP/MICROTUBULE AFFINITY-REGULATING KINASE"/>
    <property type="match status" value="1"/>
</dbReference>
<keyword evidence="4 9" id="KW-0547">Nucleotide-binding</keyword>
<sequence length="508" mass="56294">MRRECSESSVVAQGPGSCFESALTDHYCVLRPIGEGSFSQVLLARHLLTGVKVAVKVVPKTEGHEPVLREREWLMSLEHPNMIQLFQVIETTRNMYLVMEYAEGGQLRLRIPREGGLPEEKVRRAFREMVQVVHYCHQKGVAHLDLKPENFVVDARGHIKLIDFGLSTSITPGQQLTGFRGTLLYLAPEIIQRKGFEGPPADVWSLGVTLYFMLTGRRPFIASTSKGLQNLVLQASYHIPPHVSRGARSLIQQLLTVDPTHRPTLEQVVAHPWLSQGQDSSPSRPSQPLPKRPDPVIMTMMFDMGFDPYNTWLSLANRQFDEAMATYLLLQHQRSQGAGCQLQAEPVRRRVAGPCPGPSVDPPSVHPNRCTSEPALLLPREPQQPKEAKPSGRKNAACASLPAFPLRFLQEKTPAPRLASQQVSGPSPGRRGAEGDSSASQGTSTGPVQDRGKGWRRVTRRISTCLRRLCCCLSCVQGPAWRRRVAPADGGHRPHRLPNSVVPDIVPT</sequence>
<gene>
    <name evidence="12" type="ORF">SUZIE_171825</name>
</gene>
<dbReference type="GO" id="GO:0004674">
    <property type="term" value="F:protein serine/threonine kinase activity"/>
    <property type="evidence" value="ECO:0007669"/>
    <property type="project" value="UniProtKB-KW"/>
</dbReference>
<dbReference type="SMART" id="SM00220">
    <property type="entry name" value="S_TKc"/>
    <property type="match status" value="1"/>
</dbReference>
<dbReference type="Pfam" id="PF00069">
    <property type="entry name" value="Pkinase"/>
    <property type="match status" value="1"/>
</dbReference>
<dbReference type="PROSITE" id="PS00108">
    <property type="entry name" value="PROTEIN_KINASE_ST"/>
    <property type="match status" value="1"/>
</dbReference>
<feature type="region of interest" description="Disordered" evidence="10">
    <location>
        <begin position="351"/>
        <end position="396"/>
    </location>
</feature>
<evidence type="ECO:0000256" key="9">
    <source>
        <dbReference type="PROSITE-ProRule" id="PRU10141"/>
    </source>
</evidence>
<evidence type="ECO:0000256" key="3">
    <source>
        <dbReference type="ARBA" id="ARBA00022679"/>
    </source>
</evidence>
<dbReference type="CDD" id="cd14003">
    <property type="entry name" value="STKc_AMPK-like"/>
    <property type="match status" value="1"/>
</dbReference>
<dbReference type="Gene3D" id="3.30.200.20">
    <property type="entry name" value="Phosphorylase Kinase, domain 1"/>
    <property type="match status" value="1"/>
</dbReference>
<evidence type="ECO:0000256" key="4">
    <source>
        <dbReference type="ARBA" id="ARBA00022741"/>
    </source>
</evidence>
<keyword evidence="2" id="KW-0723">Serine/threonine-protein kinase</keyword>
<dbReference type="InterPro" id="IPR017441">
    <property type="entry name" value="Protein_kinase_ATP_BS"/>
</dbReference>
<feature type="compositionally biased region" description="Polar residues" evidence="10">
    <location>
        <begin position="437"/>
        <end position="447"/>
    </location>
</feature>
<keyword evidence="6 9" id="KW-0067">ATP-binding</keyword>
<dbReference type="FunFam" id="3.30.200.20:FF:000003">
    <property type="entry name" value="Non-specific serine/threonine protein kinase"/>
    <property type="match status" value="1"/>
</dbReference>
<proteinExistence type="predicted"/>
<keyword evidence="3" id="KW-0808">Transferase</keyword>
<dbReference type="EC" id="2.7.11.1" evidence="1"/>
<dbReference type="GO" id="GO:0005524">
    <property type="term" value="F:ATP binding"/>
    <property type="evidence" value="ECO:0007669"/>
    <property type="project" value="UniProtKB-UniRule"/>
</dbReference>
<protein>
    <recommendedName>
        <fullName evidence="1">non-specific serine/threonine protein kinase</fullName>
        <ecNumber evidence="1">2.7.11.1</ecNumber>
    </recommendedName>
</protein>
<keyword evidence="13" id="KW-1185">Reference proteome</keyword>
<comment type="catalytic activity">
    <reaction evidence="8">
        <text>L-seryl-[protein] + ATP = O-phospho-L-seryl-[protein] + ADP + H(+)</text>
        <dbReference type="Rhea" id="RHEA:17989"/>
        <dbReference type="Rhea" id="RHEA-COMP:9863"/>
        <dbReference type="Rhea" id="RHEA-COMP:11604"/>
        <dbReference type="ChEBI" id="CHEBI:15378"/>
        <dbReference type="ChEBI" id="CHEBI:29999"/>
        <dbReference type="ChEBI" id="CHEBI:30616"/>
        <dbReference type="ChEBI" id="CHEBI:83421"/>
        <dbReference type="ChEBI" id="CHEBI:456216"/>
        <dbReference type="EC" id="2.7.11.1"/>
    </reaction>
</comment>
<comment type="catalytic activity">
    <reaction evidence="7">
        <text>L-threonyl-[protein] + ATP = O-phospho-L-threonyl-[protein] + ADP + H(+)</text>
        <dbReference type="Rhea" id="RHEA:46608"/>
        <dbReference type="Rhea" id="RHEA-COMP:11060"/>
        <dbReference type="Rhea" id="RHEA-COMP:11605"/>
        <dbReference type="ChEBI" id="CHEBI:15378"/>
        <dbReference type="ChEBI" id="CHEBI:30013"/>
        <dbReference type="ChEBI" id="CHEBI:30616"/>
        <dbReference type="ChEBI" id="CHEBI:61977"/>
        <dbReference type="ChEBI" id="CHEBI:456216"/>
        <dbReference type="EC" id="2.7.11.1"/>
    </reaction>
</comment>
<feature type="region of interest" description="Disordered" evidence="10">
    <location>
        <begin position="271"/>
        <end position="294"/>
    </location>
</feature>
<feature type="region of interest" description="Disordered" evidence="10">
    <location>
        <begin position="414"/>
        <end position="455"/>
    </location>
</feature>
<dbReference type="PANTHER" id="PTHR24346:SF30">
    <property type="entry name" value="MATERNAL EMBRYONIC LEUCINE ZIPPER KINASE"/>
    <property type="match status" value="1"/>
</dbReference>
<dbReference type="Gene3D" id="1.10.8.10">
    <property type="entry name" value="DNA helicase RuvA subunit, C-terminal domain"/>
    <property type="match status" value="1"/>
</dbReference>
<dbReference type="InterPro" id="IPR011009">
    <property type="entry name" value="Kinase-like_dom_sf"/>
</dbReference>
<dbReference type="PROSITE" id="PS50011">
    <property type="entry name" value="PROTEIN_KINASE_DOM"/>
    <property type="match status" value="1"/>
</dbReference>